<comment type="caution">
    <text evidence="1">The sequence shown here is derived from an EMBL/GenBank/DDBJ whole genome shotgun (WGS) entry which is preliminary data.</text>
</comment>
<sequence>MASTGISLHVGEVVSLTALGHPTEARVLSRSWSPALGEVVQLREERHGQPSCVIVLYGELLDGLVPA</sequence>
<organism evidence="1 2">
    <name type="scientific">Nocardioides gansuensis</name>
    <dbReference type="NCBI Taxonomy" id="2138300"/>
    <lineage>
        <taxon>Bacteria</taxon>
        <taxon>Bacillati</taxon>
        <taxon>Actinomycetota</taxon>
        <taxon>Actinomycetes</taxon>
        <taxon>Propionibacteriales</taxon>
        <taxon>Nocardioidaceae</taxon>
        <taxon>Nocardioides</taxon>
    </lineage>
</organism>
<gene>
    <name evidence="1" type="ORF">DDE18_20165</name>
</gene>
<protein>
    <submittedName>
        <fullName evidence="1">Uncharacterized protein</fullName>
    </submittedName>
</protein>
<dbReference type="Proteomes" id="UP000246018">
    <property type="component" value="Unassembled WGS sequence"/>
</dbReference>
<evidence type="ECO:0000313" key="2">
    <source>
        <dbReference type="Proteomes" id="UP000246018"/>
    </source>
</evidence>
<proteinExistence type="predicted"/>
<dbReference type="EMBL" id="QDGZ01000010">
    <property type="protein sequence ID" value="PVG81125.1"/>
    <property type="molecule type" value="Genomic_DNA"/>
</dbReference>
<evidence type="ECO:0000313" key="1">
    <source>
        <dbReference type="EMBL" id="PVG81125.1"/>
    </source>
</evidence>
<keyword evidence="2" id="KW-1185">Reference proteome</keyword>
<dbReference type="AlphaFoldDB" id="A0A2T8F600"/>
<name>A0A2T8F600_9ACTN</name>
<reference evidence="1 2" key="1">
    <citation type="submission" date="2018-04" db="EMBL/GenBank/DDBJ databases">
        <title>Genome of Nocardioides gansuensis WSJ-1.</title>
        <authorList>
            <person name="Wu S."/>
            <person name="Wang G."/>
        </authorList>
    </citation>
    <scope>NUCLEOTIDE SEQUENCE [LARGE SCALE GENOMIC DNA]</scope>
    <source>
        <strain evidence="1 2">WSJ-1</strain>
    </source>
</reference>
<accession>A0A2T8F600</accession>